<proteinExistence type="predicted"/>
<name>A0A420FDJ3_9SPHI</name>
<feature type="transmembrane region" description="Helical" evidence="1">
    <location>
        <begin position="7"/>
        <end position="24"/>
    </location>
</feature>
<keyword evidence="1" id="KW-0812">Transmembrane</keyword>
<keyword evidence="1" id="KW-0472">Membrane</keyword>
<dbReference type="InterPro" id="IPR021326">
    <property type="entry name" value="DUF2931"/>
</dbReference>
<protein>
    <recommendedName>
        <fullName evidence="4">DUF2931 family protein</fullName>
    </recommendedName>
</protein>
<evidence type="ECO:0000256" key="1">
    <source>
        <dbReference type="SAM" id="Phobius"/>
    </source>
</evidence>
<accession>A0A420FDJ3</accession>
<evidence type="ECO:0000313" key="3">
    <source>
        <dbReference type="Proteomes" id="UP000286402"/>
    </source>
</evidence>
<feature type="transmembrane region" description="Helical" evidence="1">
    <location>
        <begin position="140"/>
        <end position="159"/>
    </location>
</feature>
<organism evidence="2 3">
    <name type="scientific">Sphingobacterium siyangense</name>
    <dbReference type="NCBI Taxonomy" id="459529"/>
    <lineage>
        <taxon>Bacteria</taxon>
        <taxon>Pseudomonadati</taxon>
        <taxon>Bacteroidota</taxon>
        <taxon>Sphingobacteriia</taxon>
        <taxon>Sphingobacteriales</taxon>
        <taxon>Sphingobacteriaceae</taxon>
        <taxon>Sphingobacterium</taxon>
    </lineage>
</organism>
<comment type="caution">
    <text evidence="2">The sequence shown here is derived from an EMBL/GenBank/DDBJ whole genome shotgun (WGS) entry which is preliminary data.</text>
</comment>
<keyword evidence="1" id="KW-1133">Transmembrane helix</keyword>
<reference evidence="2 3" key="1">
    <citation type="submission" date="2016-07" db="EMBL/GenBank/DDBJ databases">
        <title>Genome analysis of Sphingobacterium siyangense T12B17.</title>
        <authorList>
            <person name="Xu D."/>
            <person name="Su Y."/>
            <person name="Zheng S."/>
        </authorList>
    </citation>
    <scope>NUCLEOTIDE SEQUENCE [LARGE SCALE GENOMIC DNA]</scope>
    <source>
        <strain evidence="2 3">T12B17</strain>
    </source>
</reference>
<feature type="transmembrane region" description="Helical" evidence="1">
    <location>
        <begin position="30"/>
        <end position="49"/>
    </location>
</feature>
<sequence>MILRATVSAFLVAIISLIATLLVQNADLNLVYAAFCCSPYFIVIALVYFHFNFFRKKLKVLEKAKFAFELGYGFLFYCLFSLLLPVLLFLSTLGDEYEHRLYADLGGVIKEMFPLILTLSIFLTFFSSVIITWAVKSWKYLVPTLLGYLILLPIVFAFSTTIREFNDLREERLTQEDNIREGRYKWFCAMSNPTAYPVQLYNGRFIFPKDEDYEFTFSEGNIVNYNAVWGQAGGGTYEQVMSLPKALDITWYSFAEDVFYRMNGAIDYDKLRTLFSTPYQEKGTTKTVDEHYNKVILGFAPGGVLVIWATGTGRRQVEIGRYQAEKVTIKASDQSKENGNYGNIFNQEWREQVLSDTSIIPSDVQEAIANKPIPYGYWDKLRTRYSLQPKLVLSADIKTFDADFEFYNAERFVFDERLRDMDMASRGIPKDVYIKWYDQHNNRCAARFLFDETETFKNFASFFNDKKDIGAVLEFNVDTKTKIATATLRNDTESKLLLKTEVIDYGEHF</sequence>
<evidence type="ECO:0008006" key="4">
    <source>
        <dbReference type="Google" id="ProtNLM"/>
    </source>
</evidence>
<gene>
    <name evidence="2" type="ORF">BCY89_18385</name>
</gene>
<feature type="transmembrane region" description="Helical" evidence="1">
    <location>
        <begin position="112"/>
        <end position="133"/>
    </location>
</feature>
<dbReference type="RefSeq" id="WP_120336329.1">
    <property type="nucleotide sequence ID" value="NZ_MCAQ01000029.1"/>
</dbReference>
<dbReference type="Proteomes" id="UP000286402">
    <property type="component" value="Unassembled WGS sequence"/>
</dbReference>
<evidence type="ECO:0000313" key="2">
    <source>
        <dbReference type="EMBL" id="RKF30901.1"/>
    </source>
</evidence>
<dbReference type="AlphaFoldDB" id="A0A420FDJ3"/>
<feature type="transmembrane region" description="Helical" evidence="1">
    <location>
        <begin position="70"/>
        <end position="92"/>
    </location>
</feature>
<dbReference type="Pfam" id="PF11153">
    <property type="entry name" value="DUF2931"/>
    <property type="match status" value="1"/>
</dbReference>
<dbReference type="EMBL" id="MCAQ01000029">
    <property type="protein sequence ID" value="RKF30901.1"/>
    <property type="molecule type" value="Genomic_DNA"/>
</dbReference>
<keyword evidence="3" id="KW-1185">Reference proteome</keyword>